<evidence type="ECO:0000259" key="1">
    <source>
        <dbReference type="PROSITE" id="PS01248"/>
    </source>
</evidence>
<proteinExistence type="predicted"/>
<evidence type="ECO:0000313" key="2">
    <source>
        <dbReference type="EMBL" id="KAG5190945.1"/>
    </source>
</evidence>
<dbReference type="SUPFAM" id="SSF57184">
    <property type="entry name" value="Growth factor receptor domain"/>
    <property type="match status" value="13"/>
</dbReference>
<dbReference type="PROSITE" id="PS01248">
    <property type="entry name" value="EGF_LAM_1"/>
    <property type="match status" value="2"/>
</dbReference>
<dbReference type="OrthoDB" id="200667at2759"/>
<evidence type="ECO:0000313" key="3">
    <source>
        <dbReference type="Proteomes" id="UP000664859"/>
    </source>
</evidence>
<dbReference type="EMBL" id="JAFCMP010000024">
    <property type="protein sequence ID" value="KAG5190945.1"/>
    <property type="molecule type" value="Genomic_DNA"/>
</dbReference>
<dbReference type="PANTHER" id="PTHR46967:SF2">
    <property type="entry name" value="SUSHI, VON WILLEBRAND FACTOR TYPE A, EGF AND PENTRAXIN DOMAIN-CONTAINING PROTEIN 1-LIKE"/>
    <property type="match status" value="1"/>
</dbReference>
<dbReference type="SMART" id="SM01411">
    <property type="entry name" value="Ephrin_rec_like"/>
    <property type="match status" value="30"/>
</dbReference>
<reference evidence="2" key="1">
    <citation type="submission" date="2021-02" db="EMBL/GenBank/DDBJ databases">
        <title>First Annotated Genome of the Yellow-green Alga Tribonema minus.</title>
        <authorList>
            <person name="Mahan K.M."/>
        </authorList>
    </citation>
    <scope>NUCLEOTIDE SEQUENCE</scope>
    <source>
        <strain evidence="2">UTEX B ZZ1240</strain>
    </source>
</reference>
<comment type="caution">
    <text evidence="2">The sequence shown here is derived from an EMBL/GenBank/DDBJ whole genome shotgun (WGS) entry which is preliminary data.</text>
</comment>
<dbReference type="InterPro" id="IPR035992">
    <property type="entry name" value="Ricin_B-like_lectins"/>
</dbReference>
<dbReference type="SUPFAM" id="SSF50370">
    <property type="entry name" value="Ricin B-like lectins"/>
    <property type="match status" value="1"/>
</dbReference>
<accession>A0A836CLH0</accession>
<dbReference type="PANTHER" id="PTHR46967">
    <property type="entry name" value="INSULIN-LIKE GROWTH FACTOR BINDING PROTEIN,N-TERMINAL"/>
    <property type="match status" value="1"/>
</dbReference>
<gene>
    <name evidence="2" type="ORF">JKP88DRAFT_296755</name>
</gene>
<dbReference type="InterPro" id="IPR002049">
    <property type="entry name" value="LE_dom"/>
</dbReference>
<keyword evidence="3" id="KW-1185">Reference proteome</keyword>
<dbReference type="PROSITE" id="PS50231">
    <property type="entry name" value="RICIN_B_LECTIN"/>
    <property type="match status" value="1"/>
</dbReference>
<feature type="domain" description="Laminin EGF-like" evidence="1">
    <location>
        <begin position="1605"/>
        <end position="1636"/>
    </location>
</feature>
<dbReference type="Proteomes" id="UP000664859">
    <property type="component" value="Unassembled WGS sequence"/>
</dbReference>
<name>A0A836CLH0_9STRA</name>
<feature type="domain" description="Laminin EGF-like" evidence="1">
    <location>
        <begin position="82"/>
        <end position="113"/>
    </location>
</feature>
<sequence>MSIPTYPTRQVCCLPPSKSGALATTTVETYTTNVISAVTNLVDLDDDNSLPTPVKNPPAPDVVADPLECTDGMVLDPATTTCACNKGSGGENCEECGANAYAPGGDLRACQTCAANMSPNSDSNGCVCNDGHIPSEEGPEAGCTPCPKGKYQDGNECTLCGSGEIAEVTGSTACTACSPTLVANAERTQCACNKGSGGENCEECGANAYAPGGDLRACQTCAANMSPNSDSNGCVCNDGHIPSEEGPEAGCTPCPKGKYQDGNECTLCGSGEIAEVTGSTACTACSPTLVANAERTQCACNKGSGGENCEECGANAYAPGGDLRACQTCAANMSPNSDSNGCVCNDGHIPSEEGPEAGCTPCPKGKYQDGNECTLCGSGEIAEVTGSTACTACSPTLVANAERTQCACNKGSGGENCEECGANAYAPGGDLRACQTCAANMSPNSDSNGCVCNDGHIPSEEGPEAGCTPCPKGKYQDGNECTLCGSGEIAEVTGSTACTACSPTLVANAERTQCAGYGGTPCAVCQPGSWSDAAMQTCTPCTDNDISGTGATARTPCPLHATANEGHTACACNKGSGGKNCEECGANAYAPGGDLRACQTCAANMSPNSDSNGCVCNDGHIPSEEGPEAGCTPCPKGKYQDGNECTLCGSGEIAEVTGSTACTACSPTLVANAERTQCACNKGSGGENCEECGANAYAPGGDLRACQTCAANMSPNSDSNGCVCNDGHIPSEEGPEAGCTPCPKGKYQDGNECTLCGSGEIAEVTGSTACTACSPTLVANAERTQCACNKGSGGENCEECGANAYAPGGDLRACQTCAANMSPNSDSNGCVCNDGHIPSEEGPEAGCTPCPKGKYQDGNECTLCGSGEIAEVTGSTACTACSPTLVANAERTQCACNKGSGGENCEECGANAYAPGGDLRACQTCAANMSPNSDSNGCVCNDGHIPSEEGPEAGCTPCPKGKYQDGNECTLCGSGEIAEVTGSTACTACSPTLVANAERTQCACNKGSGGENCEECGANAYAPGGDLRACQTCAANMSPNSDSNGCVCNDGHIPSEEGPEAGCTPCPKGKYQDGNECTLCGSGEIAEVTGSTACTACSPTLVANAERTQCACNKGSGGENCEECGANAYAPGGDLRACQTCAANMSPNSDSNGCVCNDGHIPSEEGPEAGCTPCPKGKYQDGNECTLCGSGEIAEVTGSTACTACSPTLVANAERTQCACNKGSGGENCEECGANAYAPGGDLRACQTCAANMSPNSDSNGCVCNDGHIPSEEGPEAGCTPCPKGKYQDGNECTLCGSGEIAEVTGSTACTACSPTLVANAERTQCACNKGSGGENCEECGANAYAPGGDLRACQTCAANMSPNSDSNGCVCNDGHIPSEEGPEAGCTPCPKGKYQDGNKCTLCGSGEIAEVTGSTACTACSPTLVANAERTQCACDKGFGGSDCAQCAADAYSPGGTDLNACTKCEPNMKANDDSNGCVCNAGYVPARLGGKGCTACPAGTYEDTGVCKACAKGKIAESAGSSQCTACPALSVPNAARTQCVCKAGYGRAPGSSSCTACPAGTYSDATMITCKQCQTDRISAAKASVCVACTGGKVANVGQTKCVCKDGQGGATCKKCNVGNYSNASTNYLCVPCATGITPASGAAKCTECAANKIADATRTACVCLDGYGSDASGDCAQCKAGQYSSADTNPPHTCQNCDLESIASAAGSATCATCETSKIPNALHTVCVPPGSEDGAAYKLQTVITGDASCMSYDAAGALTMQPCSADAASQKFVWTWTIPEANPANAYGLLKSGALCADFTGGTTLSAVKMKACKTAANQSQRWTNARVLCADGECTWQFGNRAAPTAADAAVRLLVKTPSLSGSAKVVMGAPTMPGTNAEWFFRKW</sequence>
<dbReference type="InterPro" id="IPR009030">
    <property type="entry name" value="Growth_fac_rcpt_cys_sf"/>
</dbReference>
<protein>
    <recommendedName>
        <fullName evidence="1">Laminin EGF-like domain-containing protein</fullName>
    </recommendedName>
</protein>
<organism evidence="2 3">
    <name type="scientific">Tribonema minus</name>
    <dbReference type="NCBI Taxonomy" id="303371"/>
    <lineage>
        <taxon>Eukaryota</taxon>
        <taxon>Sar</taxon>
        <taxon>Stramenopiles</taxon>
        <taxon>Ochrophyta</taxon>
        <taxon>PX clade</taxon>
        <taxon>Xanthophyceae</taxon>
        <taxon>Tribonematales</taxon>
        <taxon>Tribonemataceae</taxon>
        <taxon>Tribonema</taxon>
    </lineage>
</organism>
<dbReference type="Gene3D" id="2.10.50.10">
    <property type="entry name" value="Tumor Necrosis Factor Receptor, subunit A, domain 2"/>
    <property type="match status" value="1"/>
</dbReference>
<dbReference type="SMART" id="SM00181">
    <property type="entry name" value="EGF"/>
    <property type="match status" value="27"/>
</dbReference>
<dbReference type="InterPro" id="IPR000742">
    <property type="entry name" value="EGF"/>
</dbReference>